<name>A0A8S1RUY2_9CILI</name>
<dbReference type="EMBL" id="CAJJDN010000317">
    <property type="protein sequence ID" value="CAD8130689.1"/>
    <property type="molecule type" value="Genomic_DNA"/>
</dbReference>
<proteinExistence type="predicted"/>
<sequence>MSVYQIIVLYSSLSSQDCQEAKKKLCFKFNESKQFDNFYYFYIQFQKVSLQFSVYYFSYQQFETEQPFVSLRLYFSLKMKDKDSSEYFLLKFTDKIYINTLSPFLQIHIKMEWVQPQLQKILLISLTNYLKGTNGLGTSVSTIRFIRCQIKQIQNHKIFLIRFLLKVNNASSIAQISKVFNHVEQEIENSYIIFTNDNSRQYNYNIFWCLII</sequence>
<keyword evidence="2" id="KW-1185">Reference proteome</keyword>
<accession>A0A8S1RUY2</accession>
<dbReference type="AlphaFoldDB" id="A0A8S1RUY2"/>
<evidence type="ECO:0000313" key="1">
    <source>
        <dbReference type="EMBL" id="CAD8130689.1"/>
    </source>
</evidence>
<evidence type="ECO:0000313" key="2">
    <source>
        <dbReference type="Proteomes" id="UP000692954"/>
    </source>
</evidence>
<gene>
    <name evidence="1" type="ORF">PSON_ATCC_30995.1.T3170003</name>
</gene>
<dbReference type="Proteomes" id="UP000692954">
    <property type="component" value="Unassembled WGS sequence"/>
</dbReference>
<reference evidence="1" key="1">
    <citation type="submission" date="2021-01" db="EMBL/GenBank/DDBJ databases">
        <authorList>
            <consortium name="Genoscope - CEA"/>
            <person name="William W."/>
        </authorList>
    </citation>
    <scope>NUCLEOTIDE SEQUENCE</scope>
</reference>
<organism evidence="1 2">
    <name type="scientific">Paramecium sonneborni</name>
    <dbReference type="NCBI Taxonomy" id="65129"/>
    <lineage>
        <taxon>Eukaryota</taxon>
        <taxon>Sar</taxon>
        <taxon>Alveolata</taxon>
        <taxon>Ciliophora</taxon>
        <taxon>Intramacronucleata</taxon>
        <taxon>Oligohymenophorea</taxon>
        <taxon>Peniculida</taxon>
        <taxon>Parameciidae</taxon>
        <taxon>Paramecium</taxon>
    </lineage>
</organism>
<comment type="caution">
    <text evidence="1">The sequence shown here is derived from an EMBL/GenBank/DDBJ whole genome shotgun (WGS) entry which is preliminary data.</text>
</comment>
<protein>
    <submittedName>
        <fullName evidence="1">Uncharacterized protein</fullName>
    </submittedName>
</protein>